<dbReference type="InterPro" id="IPR017896">
    <property type="entry name" value="4Fe4S_Fe-S-bd"/>
</dbReference>
<keyword evidence="1" id="KW-0479">Metal-binding</keyword>
<gene>
    <name evidence="5" type="ORF">MRX98_13110</name>
</gene>
<evidence type="ECO:0000256" key="2">
    <source>
        <dbReference type="ARBA" id="ARBA00023004"/>
    </source>
</evidence>
<dbReference type="GO" id="GO:0051536">
    <property type="term" value="F:iron-sulfur cluster binding"/>
    <property type="evidence" value="ECO:0007669"/>
    <property type="project" value="UniProtKB-KW"/>
</dbReference>
<evidence type="ECO:0000313" key="6">
    <source>
        <dbReference type="Proteomes" id="UP001165427"/>
    </source>
</evidence>
<dbReference type="Pfam" id="PF12838">
    <property type="entry name" value="Fer4_7"/>
    <property type="match status" value="1"/>
</dbReference>
<reference evidence="5" key="1">
    <citation type="submission" date="2022-04" db="EMBL/GenBank/DDBJ databases">
        <title>Desulfatitalea alkaliphila sp. nov., a novel anaerobic sulfate-reducing bacterium isolated from terrestrial mud volcano, Taman Peninsula, Russia.</title>
        <authorList>
            <person name="Khomyakova M.A."/>
            <person name="Merkel A.Y."/>
            <person name="Slobodkin A.I."/>
        </authorList>
    </citation>
    <scope>NUCLEOTIDE SEQUENCE</scope>
    <source>
        <strain evidence="5">M08but</strain>
    </source>
</reference>
<feature type="domain" description="4Fe-4S ferredoxin-type" evidence="4">
    <location>
        <begin position="38"/>
        <end position="67"/>
    </location>
</feature>
<organism evidence="5 6">
    <name type="scientific">Desulfatitalea alkaliphila</name>
    <dbReference type="NCBI Taxonomy" id="2929485"/>
    <lineage>
        <taxon>Bacteria</taxon>
        <taxon>Pseudomonadati</taxon>
        <taxon>Thermodesulfobacteriota</taxon>
        <taxon>Desulfobacteria</taxon>
        <taxon>Desulfobacterales</taxon>
        <taxon>Desulfosarcinaceae</taxon>
        <taxon>Desulfatitalea</taxon>
    </lineage>
</organism>
<accession>A0AA41R3C6</accession>
<evidence type="ECO:0000256" key="1">
    <source>
        <dbReference type="ARBA" id="ARBA00022723"/>
    </source>
</evidence>
<feature type="domain" description="4Fe-4S ferredoxin-type" evidence="4">
    <location>
        <begin position="7"/>
        <end position="36"/>
    </location>
</feature>
<dbReference type="GO" id="GO:0046872">
    <property type="term" value="F:metal ion binding"/>
    <property type="evidence" value="ECO:0007669"/>
    <property type="project" value="UniProtKB-KW"/>
</dbReference>
<dbReference type="PANTHER" id="PTHR43122">
    <property type="entry name" value="FERREDOXIN SUBUNIT OF PYRUVATE:FLAVODOXIN OXIDOREDUCTASE-RELATED"/>
    <property type="match status" value="1"/>
</dbReference>
<dbReference type="RefSeq" id="WP_246909434.1">
    <property type="nucleotide sequence ID" value="NZ_JALJRB010000014.1"/>
</dbReference>
<name>A0AA41R3C6_9BACT</name>
<dbReference type="SUPFAM" id="SSF54862">
    <property type="entry name" value="4Fe-4S ferredoxins"/>
    <property type="match status" value="1"/>
</dbReference>
<dbReference type="Proteomes" id="UP001165427">
    <property type="component" value="Unassembled WGS sequence"/>
</dbReference>
<proteinExistence type="predicted"/>
<evidence type="ECO:0000259" key="4">
    <source>
        <dbReference type="PROSITE" id="PS51379"/>
    </source>
</evidence>
<dbReference type="PANTHER" id="PTHR43122:SF1">
    <property type="entry name" value="IRON-SULFUR-BINDING PROTEIN"/>
    <property type="match status" value="1"/>
</dbReference>
<comment type="caution">
    <text evidence="5">The sequence shown here is derived from an EMBL/GenBank/DDBJ whole genome shotgun (WGS) entry which is preliminary data.</text>
</comment>
<sequence>MKPKHPTVICINTDWCKGCGICAAFCPKQVLVMNQRDKAEVVAAENCIACKQCEQRCPDLAIQVIKSPAKEEKEAS</sequence>
<keyword evidence="6" id="KW-1185">Reference proteome</keyword>
<keyword evidence="3" id="KW-0411">Iron-sulfur</keyword>
<protein>
    <submittedName>
        <fullName evidence="5">4Fe-4S binding protein</fullName>
    </submittedName>
</protein>
<dbReference type="PROSITE" id="PS51379">
    <property type="entry name" value="4FE4S_FER_2"/>
    <property type="match status" value="2"/>
</dbReference>
<evidence type="ECO:0000256" key="3">
    <source>
        <dbReference type="ARBA" id="ARBA00023014"/>
    </source>
</evidence>
<dbReference type="InterPro" id="IPR017900">
    <property type="entry name" value="4Fe4S_Fe_S_CS"/>
</dbReference>
<dbReference type="Gene3D" id="3.30.70.20">
    <property type="match status" value="1"/>
</dbReference>
<dbReference type="AlphaFoldDB" id="A0AA41R3C6"/>
<dbReference type="EMBL" id="JALJRB010000014">
    <property type="protein sequence ID" value="MCJ8501519.1"/>
    <property type="molecule type" value="Genomic_DNA"/>
</dbReference>
<dbReference type="PROSITE" id="PS00198">
    <property type="entry name" value="4FE4S_FER_1"/>
    <property type="match status" value="1"/>
</dbReference>
<evidence type="ECO:0000313" key="5">
    <source>
        <dbReference type="EMBL" id="MCJ8501519.1"/>
    </source>
</evidence>
<keyword evidence="2" id="KW-0408">Iron</keyword>